<sequence length="304" mass="34510">MTKLCPVCDGKNTRLHAAATDIEYFTTEAMFEFYRCDDCEVLFIAPMLHDRLSEIYPTNYYAFGRSDGIVQRIKRWLDRRMFASILKQQTGSQLAALDVGGGSGWLLDIVRQSDARVTKTQVVDIDPGAGDAAVAAGHDYFLGPIEDFETTDRFDLILMLNVIEHVHRPDQILGKARSLLNPGGLLLIKTPNFNALDATIFRRRSWGGYHTPRHFVLFNRESLTRFAEQQGLVVHSFAYTQGAPFWAVSVLNELRRVGLVKGSREKPIVYHPLIPVLQAVFAAFDFIRRPFSRLSQMIFVLRAR</sequence>
<dbReference type="CDD" id="cd02440">
    <property type="entry name" value="AdoMet_MTases"/>
    <property type="match status" value="1"/>
</dbReference>
<dbReference type="GO" id="GO:0008168">
    <property type="term" value="F:methyltransferase activity"/>
    <property type="evidence" value="ECO:0007669"/>
    <property type="project" value="UniProtKB-KW"/>
</dbReference>
<reference evidence="1 2" key="1">
    <citation type="submission" date="2015-08" db="EMBL/GenBank/DDBJ databases">
        <title>Investigation of the bacterial diversity of lava forest soil.</title>
        <authorList>
            <person name="Lee J.S."/>
        </authorList>
    </citation>
    <scope>NUCLEOTIDE SEQUENCE [LARGE SCALE GENOMIC DNA]</scope>
    <source>
        <strain evidence="1 2">GJW-30</strain>
    </source>
</reference>
<gene>
    <name evidence="1" type="ORF">GJW-30_1_03035</name>
</gene>
<proteinExistence type="predicted"/>
<dbReference type="InterPro" id="IPR029063">
    <property type="entry name" value="SAM-dependent_MTases_sf"/>
</dbReference>
<dbReference type="OrthoDB" id="7537532at2"/>
<keyword evidence="1" id="KW-0489">Methyltransferase</keyword>
<keyword evidence="1" id="KW-0830">Ubiquinone</keyword>
<evidence type="ECO:0000313" key="2">
    <source>
        <dbReference type="Proteomes" id="UP000236884"/>
    </source>
</evidence>
<dbReference type="KEGG" id="vgo:GJW-30_1_03035"/>
<dbReference type="Pfam" id="PF13489">
    <property type="entry name" value="Methyltransf_23"/>
    <property type="match status" value="1"/>
</dbReference>
<name>A0A0S3PX33_9BRAD</name>
<keyword evidence="2" id="KW-1185">Reference proteome</keyword>
<dbReference type="GO" id="GO:0032259">
    <property type="term" value="P:methylation"/>
    <property type="evidence" value="ECO:0007669"/>
    <property type="project" value="UniProtKB-KW"/>
</dbReference>
<keyword evidence="1" id="KW-0808">Transferase</keyword>
<organism evidence="1 2">
    <name type="scientific">Variibacter gotjawalensis</name>
    <dbReference type="NCBI Taxonomy" id="1333996"/>
    <lineage>
        <taxon>Bacteria</taxon>
        <taxon>Pseudomonadati</taxon>
        <taxon>Pseudomonadota</taxon>
        <taxon>Alphaproteobacteria</taxon>
        <taxon>Hyphomicrobiales</taxon>
        <taxon>Nitrobacteraceae</taxon>
        <taxon>Variibacter</taxon>
    </lineage>
</organism>
<dbReference type="Gene3D" id="3.40.50.150">
    <property type="entry name" value="Vaccinia Virus protein VP39"/>
    <property type="match status" value="1"/>
</dbReference>
<dbReference type="Proteomes" id="UP000236884">
    <property type="component" value="Chromosome"/>
</dbReference>
<protein>
    <submittedName>
        <fullName evidence="1">Bifunctional 3-demethylubiquinone-9 3-methyltransferase/ 2-octaprenyl-6-hydroxy phenol methylase</fullName>
    </submittedName>
</protein>
<dbReference type="SUPFAM" id="SSF53335">
    <property type="entry name" value="S-adenosyl-L-methionine-dependent methyltransferases"/>
    <property type="match status" value="1"/>
</dbReference>
<dbReference type="AlphaFoldDB" id="A0A0S3PX33"/>
<dbReference type="PANTHER" id="PTHR43861">
    <property type="entry name" value="TRANS-ACONITATE 2-METHYLTRANSFERASE-RELATED"/>
    <property type="match status" value="1"/>
</dbReference>
<evidence type="ECO:0000313" key="1">
    <source>
        <dbReference type="EMBL" id="BAT60491.1"/>
    </source>
</evidence>
<accession>A0A0S3PX33</accession>
<dbReference type="EMBL" id="AP014946">
    <property type="protein sequence ID" value="BAT60491.1"/>
    <property type="molecule type" value="Genomic_DNA"/>
</dbReference>
<dbReference type="RefSeq" id="WP_096356737.1">
    <property type="nucleotide sequence ID" value="NZ_AP014946.1"/>
</dbReference>